<name>A0ACB9FEK3_ARCLA</name>
<evidence type="ECO:0000313" key="1">
    <source>
        <dbReference type="EMBL" id="KAI3769519.1"/>
    </source>
</evidence>
<evidence type="ECO:0000313" key="2">
    <source>
        <dbReference type="Proteomes" id="UP001055879"/>
    </source>
</evidence>
<reference evidence="2" key="1">
    <citation type="journal article" date="2022" name="Mol. Ecol. Resour.">
        <title>The genomes of chicory, endive, great burdock and yacon provide insights into Asteraceae palaeo-polyploidization history and plant inulin production.</title>
        <authorList>
            <person name="Fan W."/>
            <person name="Wang S."/>
            <person name="Wang H."/>
            <person name="Wang A."/>
            <person name="Jiang F."/>
            <person name="Liu H."/>
            <person name="Zhao H."/>
            <person name="Xu D."/>
            <person name="Zhang Y."/>
        </authorList>
    </citation>
    <scope>NUCLEOTIDE SEQUENCE [LARGE SCALE GENOMIC DNA]</scope>
    <source>
        <strain evidence="2">cv. Niubang</strain>
    </source>
</reference>
<dbReference type="Proteomes" id="UP001055879">
    <property type="component" value="Linkage Group LG01"/>
</dbReference>
<organism evidence="1 2">
    <name type="scientific">Arctium lappa</name>
    <name type="common">Greater burdock</name>
    <name type="synonym">Lappa major</name>
    <dbReference type="NCBI Taxonomy" id="4217"/>
    <lineage>
        <taxon>Eukaryota</taxon>
        <taxon>Viridiplantae</taxon>
        <taxon>Streptophyta</taxon>
        <taxon>Embryophyta</taxon>
        <taxon>Tracheophyta</taxon>
        <taxon>Spermatophyta</taxon>
        <taxon>Magnoliopsida</taxon>
        <taxon>eudicotyledons</taxon>
        <taxon>Gunneridae</taxon>
        <taxon>Pentapetalae</taxon>
        <taxon>asterids</taxon>
        <taxon>campanulids</taxon>
        <taxon>Asterales</taxon>
        <taxon>Asteraceae</taxon>
        <taxon>Carduoideae</taxon>
        <taxon>Cardueae</taxon>
        <taxon>Arctiinae</taxon>
        <taxon>Arctium</taxon>
    </lineage>
</organism>
<comment type="caution">
    <text evidence="1">The sequence shown here is derived from an EMBL/GenBank/DDBJ whole genome shotgun (WGS) entry which is preliminary data.</text>
</comment>
<reference evidence="1 2" key="2">
    <citation type="journal article" date="2022" name="Mol. Ecol. Resour.">
        <title>The genomes of chicory, endive, great burdock and yacon provide insights into Asteraceae paleo-polyploidization history and plant inulin production.</title>
        <authorList>
            <person name="Fan W."/>
            <person name="Wang S."/>
            <person name="Wang H."/>
            <person name="Wang A."/>
            <person name="Jiang F."/>
            <person name="Liu H."/>
            <person name="Zhao H."/>
            <person name="Xu D."/>
            <person name="Zhang Y."/>
        </authorList>
    </citation>
    <scope>NUCLEOTIDE SEQUENCE [LARGE SCALE GENOMIC DNA]</scope>
    <source>
        <strain evidence="2">cv. Niubang</strain>
    </source>
</reference>
<keyword evidence="2" id="KW-1185">Reference proteome</keyword>
<accession>A0ACB9FEK3</accession>
<sequence length="116" mass="13109">MKLAVASTHISGNHVCVVRYEDSRLEYSDTMEKIEISPKVDVGEPTVVVKGLEVIVLLVVDSRKKRVCLDLISYEIRAPWGSDEKIVFTSIYTFLRLVFFADKTNQPFDSSPKDKG</sequence>
<proteinExistence type="predicted"/>
<gene>
    <name evidence="1" type="ORF">L6452_00625</name>
</gene>
<dbReference type="EMBL" id="CM042047">
    <property type="protein sequence ID" value="KAI3769519.1"/>
    <property type="molecule type" value="Genomic_DNA"/>
</dbReference>
<protein>
    <submittedName>
        <fullName evidence="1">Uncharacterized protein</fullName>
    </submittedName>
</protein>